<dbReference type="EMBL" id="CP033455">
    <property type="protein sequence ID" value="QGR03850.1"/>
    <property type="molecule type" value="Genomic_DNA"/>
</dbReference>
<dbReference type="RefSeq" id="WP_158407044.1">
    <property type="nucleotide sequence ID" value="NZ_CP033454.1"/>
</dbReference>
<evidence type="ECO:0000259" key="1">
    <source>
        <dbReference type="Pfam" id="PF01617"/>
    </source>
</evidence>
<reference evidence="2 3" key="1">
    <citation type="submission" date="2018-10" db="EMBL/GenBank/DDBJ databases">
        <title>Propagation and draft genome sequences of three atypical Erhlichia ruminantium isolates.</title>
        <authorList>
            <person name="Liebenberg J."/>
            <person name="Steyn H."/>
            <person name="Josemans A."/>
            <person name="Zweygarth E."/>
        </authorList>
    </citation>
    <scope>NUCLEOTIDE SEQUENCE [LARGE SCALE GENOMIC DNA]</scope>
    <source>
        <strain evidence="2 3">Omatjenne</strain>
    </source>
</reference>
<dbReference type="SUPFAM" id="SSF56925">
    <property type="entry name" value="OMPA-like"/>
    <property type="match status" value="1"/>
</dbReference>
<dbReference type="InterPro" id="IPR002566">
    <property type="entry name" value="Msp4_OMP-like"/>
</dbReference>
<evidence type="ECO:0000313" key="2">
    <source>
        <dbReference type="EMBL" id="QGR03850.1"/>
    </source>
</evidence>
<sequence length="290" mass="33248">MKKLHYLNFILVLLITYLLPQIAFSEANIVKPYVTINYQPSISNFRNFNIKETDFDTKGTLGVHINTRNISVHELQKTPHNFISSHNKHYQHYDNDLSAFTTSIGASLKNLRIELEGAYKTFDVSDLVQHVIKDAHRLFAIPRELIFHDMLAFNDPSIPKYSTGHTILKNNGLTIISNMINLCYEKKRNNLTPYICFGIGGDFIEIFDTMKIKAAYQGKIGISYSITPNTTLLISGQYHKVIGNQFKDLPTIQIFELKRLPNRQPEYDVTALLTLDIEYFSSEVGLSFTF</sequence>
<feature type="domain" description="Msp4/OMP-like" evidence="1">
    <location>
        <begin position="33"/>
        <end position="290"/>
    </location>
</feature>
<proteinExistence type="predicted"/>
<protein>
    <submittedName>
        <fullName evidence="2">P44/Msp2 family outer membrane protein</fullName>
    </submittedName>
</protein>
<dbReference type="AlphaFoldDB" id="A0AAE6UIV5"/>
<dbReference type="Gene3D" id="2.40.160.20">
    <property type="match status" value="1"/>
</dbReference>
<evidence type="ECO:0000313" key="3">
    <source>
        <dbReference type="Proteomes" id="UP000422822"/>
    </source>
</evidence>
<dbReference type="Pfam" id="PF01617">
    <property type="entry name" value="Surface_Ag_2"/>
    <property type="match status" value="1"/>
</dbReference>
<gene>
    <name evidence="2" type="ORF">EDL80_04835</name>
</gene>
<organism evidence="2 3">
    <name type="scientific">Ehrlichia ruminantium</name>
    <name type="common">heartwater rickettsia</name>
    <name type="synonym">Cowdria ruminantium</name>
    <dbReference type="NCBI Taxonomy" id="779"/>
    <lineage>
        <taxon>Bacteria</taxon>
        <taxon>Pseudomonadati</taxon>
        <taxon>Pseudomonadota</taxon>
        <taxon>Alphaproteobacteria</taxon>
        <taxon>Rickettsiales</taxon>
        <taxon>Anaplasmataceae</taxon>
        <taxon>Ehrlichia</taxon>
    </lineage>
</organism>
<dbReference type="Proteomes" id="UP000422822">
    <property type="component" value="Chromosome"/>
</dbReference>
<dbReference type="InterPro" id="IPR011250">
    <property type="entry name" value="OMP/PagP_B-barrel"/>
</dbReference>
<accession>A0AAE6UIV5</accession>
<keyword evidence="3" id="KW-1185">Reference proteome</keyword>
<name>A0AAE6UIV5_EHRRU</name>